<organism evidence="2 3">
    <name type="scientific">Coprinopsis cinerea (strain Okayama-7 / 130 / ATCC MYA-4618 / FGSC 9003)</name>
    <name type="common">Inky cap fungus</name>
    <name type="synonym">Hormographiella aspergillata</name>
    <dbReference type="NCBI Taxonomy" id="240176"/>
    <lineage>
        <taxon>Eukaryota</taxon>
        <taxon>Fungi</taxon>
        <taxon>Dikarya</taxon>
        <taxon>Basidiomycota</taxon>
        <taxon>Agaricomycotina</taxon>
        <taxon>Agaricomycetes</taxon>
        <taxon>Agaricomycetidae</taxon>
        <taxon>Agaricales</taxon>
        <taxon>Agaricineae</taxon>
        <taxon>Psathyrellaceae</taxon>
        <taxon>Coprinopsis</taxon>
    </lineage>
</organism>
<dbReference type="InParanoid" id="D6RKD2"/>
<dbReference type="GeneID" id="6010743"/>
<dbReference type="RefSeq" id="XP_002912272.1">
    <property type="nucleotide sequence ID" value="XM_002912226.1"/>
</dbReference>
<protein>
    <submittedName>
        <fullName evidence="2">Uncharacterized protein</fullName>
    </submittedName>
</protein>
<dbReference type="EMBL" id="AACS02000001">
    <property type="protein sequence ID" value="EFI28778.1"/>
    <property type="molecule type" value="Genomic_DNA"/>
</dbReference>
<name>D6RKD2_COPC7</name>
<sequence length="120" mass="13387">MPVIDPDNCGRFPSVPPEVDLTVTRQGPPTSSATGMDAEHITRKIHRKGATREATPRELTISLRNRPSRGPASPPKLQIYLALPAYLPIDSHGTPSRHFLDRWRLSFLGLMIPYTPYPGY</sequence>
<evidence type="ECO:0000256" key="1">
    <source>
        <dbReference type="SAM" id="MobiDB-lite"/>
    </source>
</evidence>
<dbReference type="KEGG" id="cci:CC1G_13803"/>
<gene>
    <name evidence="2" type="ORF">CC1G_13803</name>
</gene>
<proteinExistence type="predicted"/>
<evidence type="ECO:0000313" key="2">
    <source>
        <dbReference type="EMBL" id="EFI28778.1"/>
    </source>
</evidence>
<accession>D6RKD2</accession>
<dbReference type="AlphaFoldDB" id="D6RKD2"/>
<comment type="caution">
    <text evidence="2">The sequence shown here is derived from an EMBL/GenBank/DDBJ whole genome shotgun (WGS) entry which is preliminary data.</text>
</comment>
<dbReference type="Proteomes" id="UP000001861">
    <property type="component" value="Unassembled WGS sequence"/>
</dbReference>
<dbReference type="HOGENOM" id="CLU_2049575_0_0_1"/>
<feature type="compositionally biased region" description="Polar residues" evidence="1">
    <location>
        <begin position="23"/>
        <end position="34"/>
    </location>
</feature>
<keyword evidence="3" id="KW-1185">Reference proteome</keyword>
<evidence type="ECO:0000313" key="3">
    <source>
        <dbReference type="Proteomes" id="UP000001861"/>
    </source>
</evidence>
<dbReference type="VEuPathDB" id="FungiDB:CC1G_13803"/>
<reference evidence="2 3" key="1">
    <citation type="journal article" date="2010" name="Proc. Natl. Acad. Sci. U.S.A.">
        <title>Insights into evolution of multicellular fungi from the assembled chromosomes of the mushroom Coprinopsis cinerea (Coprinus cinereus).</title>
        <authorList>
            <person name="Stajich J.E."/>
            <person name="Wilke S.K."/>
            <person name="Ahren D."/>
            <person name="Au C.H."/>
            <person name="Birren B.W."/>
            <person name="Borodovsky M."/>
            <person name="Burns C."/>
            <person name="Canback B."/>
            <person name="Casselton L.A."/>
            <person name="Cheng C.K."/>
            <person name="Deng J."/>
            <person name="Dietrich F.S."/>
            <person name="Fargo D.C."/>
            <person name="Farman M.L."/>
            <person name="Gathman A.C."/>
            <person name="Goldberg J."/>
            <person name="Guigo R."/>
            <person name="Hoegger P.J."/>
            <person name="Hooker J.B."/>
            <person name="Huggins A."/>
            <person name="James T.Y."/>
            <person name="Kamada T."/>
            <person name="Kilaru S."/>
            <person name="Kodira C."/>
            <person name="Kues U."/>
            <person name="Kupfer D."/>
            <person name="Kwan H.S."/>
            <person name="Lomsadze A."/>
            <person name="Li W."/>
            <person name="Lilly W.W."/>
            <person name="Ma L.J."/>
            <person name="Mackey A.J."/>
            <person name="Manning G."/>
            <person name="Martin F."/>
            <person name="Muraguchi H."/>
            <person name="Natvig D.O."/>
            <person name="Palmerini H."/>
            <person name="Ramesh M.A."/>
            <person name="Rehmeyer C.J."/>
            <person name="Roe B.A."/>
            <person name="Shenoy N."/>
            <person name="Stanke M."/>
            <person name="Ter-Hovhannisyan V."/>
            <person name="Tunlid A."/>
            <person name="Velagapudi R."/>
            <person name="Vision T.J."/>
            <person name="Zeng Q."/>
            <person name="Zolan M.E."/>
            <person name="Pukkila P.J."/>
        </authorList>
    </citation>
    <scope>NUCLEOTIDE SEQUENCE [LARGE SCALE GENOMIC DNA]</scope>
    <source>
        <strain evidence="3">Okayama-7 / 130 / ATCC MYA-4618 / FGSC 9003</strain>
    </source>
</reference>
<feature type="region of interest" description="Disordered" evidence="1">
    <location>
        <begin position="1"/>
        <end position="74"/>
    </location>
</feature>